<evidence type="ECO:0000313" key="3">
    <source>
        <dbReference type="Proteomes" id="UP000000641"/>
    </source>
</evidence>
<dbReference type="STRING" id="368408.Tpen_0247"/>
<dbReference type="EnsemblBacteria" id="ABL77657">
    <property type="protein sequence ID" value="ABL77657"/>
    <property type="gene ID" value="Tpen_0247"/>
</dbReference>
<dbReference type="OrthoDB" id="15207at2157"/>
<dbReference type="HOGENOM" id="CLU_095956_0_0_2"/>
<dbReference type="AlphaFoldDB" id="A1RWS7"/>
<dbReference type="Pfam" id="PF01949">
    <property type="entry name" value="Endo_dU"/>
    <property type="match status" value="1"/>
</dbReference>
<accession>A1RWS7</accession>
<evidence type="ECO:0000256" key="1">
    <source>
        <dbReference type="HAMAP-Rule" id="MF_00582"/>
    </source>
</evidence>
<dbReference type="Proteomes" id="UP000000641">
    <property type="component" value="Chromosome"/>
</dbReference>
<protein>
    <recommendedName>
        <fullName evidence="1">UPF0215 protein Tpen_0247</fullName>
    </recommendedName>
</protein>
<dbReference type="HAMAP" id="MF_00582">
    <property type="entry name" value="UPF0215"/>
    <property type="match status" value="1"/>
</dbReference>
<sequence length="199" mass="22476">MLVSKPAFRVLGVAECFRKRARKSVIAGVVWRRDGFVDGVYLSFASVGGMDATDAIVDMYLRSSRRDINVIMLNGCIISWFNIADPEKIYERTGIPVICLSYEESEGLEKYIEKYFPGDVHRMRAYQSLGSRRLVYVKPARTYVYVRASGIAMDEVSRILNVTTKSGKVPEPLRVARQVARAVHSLLEREDPQLLGIPL</sequence>
<dbReference type="eggNOG" id="arCOG00928">
    <property type="taxonomic scope" value="Archaea"/>
</dbReference>
<dbReference type="PANTHER" id="PTHR39518:SF2">
    <property type="entry name" value="UPF0215 PROTEIN MJ1150"/>
    <property type="match status" value="1"/>
</dbReference>
<reference evidence="3" key="1">
    <citation type="journal article" date="2008" name="J. Bacteriol.">
        <title>Genome sequence of Thermofilum pendens reveals an exceptional loss of biosynthetic pathways without genome reduction.</title>
        <authorList>
            <person name="Anderson I."/>
            <person name="Rodriguez J."/>
            <person name="Susanti D."/>
            <person name="Porat I."/>
            <person name="Reich C."/>
            <person name="Ulrich L.E."/>
            <person name="Elkins J.G."/>
            <person name="Mavromatis K."/>
            <person name="Lykidis A."/>
            <person name="Kim E."/>
            <person name="Thompson L.S."/>
            <person name="Nolan M."/>
            <person name="Land M."/>
            <person name="Copeland A."/>
            <person name="Lapidus A."/>
            <person name="Lucas S."/>
            <person name="Detter C."/>
            <person name="Zhulin I.B."/>
            <person name="Olsen G.J."/>
            <person name="Whitman W."/>
            <person name="Mukhopadhyay B."/>
            <person name="Bristow J."/>
            <person name="Kyrpides N."/>
        </authorList>
    </citation>
    <scope>NUCLEOTIDE SEQUENCE [LARGE SCALE GENOMIC DNA]</scope>
    <source>
        <strain evidence="3">DSM 2475 / Hrk 5</strain>
    </source>
</reference>
<comment type="similarity">
    <text evidence="1">Belongs to the UPF0215 family.</text>
</comment>
<dbReference type="RefSeq" id="WP_011751922.1">
    <property type="nucleotide sequence ID" value="NC_008698.1"/>
</dbReference>
<keyword evidence="3" id="KW-1185">Reference proteome</keyword>
<organism evidence="2 3">
    <name type="scientific">Thermofilum pendens (strain DSM 2475 / Hrk 5)</name>
    <dbReference type="NCBI Taxonomy" id="368408"/>
    <lineage>
        <taxon>Archaea</taxon>
        <taxon>Thermoproteota</taxon>
        <taxon>Thermoprotei</taxon>
        <taxon>Thermofilales</taxon>
        <taxon>Thermofilaceae</taxon>
        <taxon>Thermofilum</taxon>
    </lineage>
</organism>
<gene>
    <name evidence="2" type="ordered locus">Tpen_0247</name>
</gene>
<dbReference type="PIRSF" id="PIRSF006380">
    <property type="entry name" value="UCP006380"/>
    <property type="match status" value="1"/>
</dbReference>
<dbReference type="InterPro" id="IPR002802">
    <property type="entry name" value="Endo_dU"/>
</dbReference>
<proteinExistence type="inferred from homology"/>
<dbReference type="GeneID" id="4601474"/>
<dbReference type="EMBL" id="CP000505">
    <property type="protein sequence ID" value="ABL77657.1"/>
    <property type="molecule type" value="Genomic_DNA"/>
</dbReference>
<dbReference type="Gene3D" id="3.30.2170.10">
    <property type="entry name" value="archaeoglobus fulgidus dsm 4304 superfamily"/>
    <property type="match status" value="1"/>
</dbReference>
<dbReference type="KEGG" id="tpe:Tpen_0247"/>
<name>A1RWS7_THEPD</name>
<dbReference type="PANTHER" id="PTHR39518">
    <property type="entry name" value="UPF0215 PROTEIN MJ1150"/>
    <property type="match status" value="1"/>
</dbReference>
<evidence type="ECO:0000313" key="2">
    <source>
        <dbReference type="EMBL" id="ABL77657.1"/>
    </source>
</evidence>